<dbReference type="EMBL" id="CP022983">
    <property type="protein sequence ID" value="ASV69907.1"/>
    <property type="molecule type" value="Genomic_DNA"/>
</dbReference>
<evidence type="ECO:0000256" key="1">
    <source>
        <dbReference type="ARBA" id="ARBA00022630"/>
    </source>
</evidence>
<keyword evidence="1" id="KW-0285">Flavoprotein</keyword>
<dbReference type="InterPro" id="IPR010031">
    <property type="entry name" value="FAD_lactone_oxidase-like"/>
</dbReference>
<reference evidence="4 5" key="1">
    <citation type="submission" date="2017-08" db="EMBL/GenBank/DDBJ databases">
        <title>Complete Genome Sequence of Bacillus kochii Oregon-R-modENCODE STRAIN BDGP4, isolated from Drosophila melanogaster gut.</title>
        <authorList>
            <person name="Wan K.H."/>
            <person name="Yu C."/>
            <person name="Park S."/>
            <person name="Hammonds A.S."/>
            <person name="Booth B.W."/>
            <person name="Celniker S.E."/>
        </authorList>
    </citation>
    <scope>NUCLEOTIDE SEQUENCE [LARGE SCALE GENOMIC DNA]</scope>
    <source>
        <strain evidence="4 5">BDGP4</strain>
    </source>
</reference>
<evidence type="ECO:0000256" key="2">
    <source>
        <dbReference type="ARBA" id="ARBA00023002"/>
    </source>
</evidence>
<dbReference type="NCBIfam" id="TIGR01679">
    <property type="entry name" value="bact_FAD_ox"/>
    <property type="match status" value="1"/>
</dbReference>
<dbReference type="PANTHER" id="PTHR43762">
    <property type="entry name" value="L-GULONOLACTONE OXIDASE"/>
    <property type="match status" value="1"/>
</dbReference>
<evidence type="ECO:0000313" key="4">
    <source>
        <dbReference type="EMBL" id="ASV69907.1"/>
    </source>
</evidence>
<dbReference type="PANTHER" id="PTHR43762:SF1">
    <property type="entry name" value="D-ARABINONO-1,4-LACTONE OXIDASE"/>
    <property type="match status" value="1"/>
</dbReference>
<dbReference type="Gene3D" id="3.30.43.10">
    <property type="entry name" value="Uridine Diphospho-n-acetylenolpyruvylglucosamine Reductase, domain 2"/>
    <property type="match status" value="1"/>
</dbReference>
<evidence type="ECO:0000259" key="3">
    <source>
        <dbReference type="PROSITE" id="PS51387"/>
    </source>
</evidence>
<dbReference type="GO" id="GO:0016020">
    <property type="term" value="C:membrane"/>
    <property type="evidence" value="ECO:0007669"/>
    <property type="project" value="InterPro"/>
</dbReference>
<organism evidence="4 5">
    <name type="scientific">Cytobacillus kochii</name>
    <dbReference type="NCBI Taxonomy" id="859143"/>
    <lineage>
        <taxon>Bacteria</taxon>
        <taxon>Bacillati</taxon>
        <taxon>Bacillota</taxon>
        <taxon>Bacilli</taxon>
        <taxon>Bacillales</taxon>
        <taxon>Bacillaceae</taxon>
        <taxon>Cytobacillus</taxon>
    </lineage>
</organism>
<dbReference type="AlphaFoldDB" id="A0A248TNY6"/>
<dbReference type="InterPro" id="IPR016169">
    <property type="entry name" value="FAD-bd_PCMH_sub2"/>
</dbReference>
<name>A0A248TNY6_9BACI</name>
<dbReference type="InterPro" id="IPR016166">
    <property type="entry name" value="FAD-bd_PCMH"/>
</dbReference>
<dbReference type="InterPro" id="IPR016167">
    <property type="entry name" value="FAD-bd_PCMH_sub1"/>
</dbReference>
<feature type="domain" description="FAD-binding PCMH-type" evidence="3">
    <location>
        <begin position="16"/>
        <end position="186"/>
    </location>
</feature>
<dbReference type="Proteomes" id="UP000215137">
    <property type="component" value="Chromosome"/>
</dbReference>
<sequence length="449" mass="52087">MRKTSLASIRNWAENVQFNAEQLFFPQSIEDVIKVINNARKEKKKIRVVGSGHSFTNLIQTEEWFVSLDRLSGMISFDEDQGLVEVYGGTKLYEIGKYLGEKGWAQENLGDINTQSIAGAISTGTHGTGMKFGNISTQVEELVMITAGGEELLISRQVNSQLYDASLVSLGLLGIVVKVKLKVIQAPTYVYKSRKILYSDLKSHISLYIQHNRHFECFLFPFSNHVQIKTMNITDKKPRKRKWRKMESMIMENYIFGFLSVLCRKWPNLTKPVSRISAKAISDSEQYAPSYDLFATPRKVKFVEMEYAIPLEHMVACLDEIRKKIEEQQYKVHFPIECRVVQRDNIWLSPSFGRDSAYIAFHMFKGMPYETYFNDMEAIMNKYNGRPHWGKIHQAKLSELTRKYSHLREFLIWRAKLDPNHLFVNPYLAKLFHIEKGNMYGKETMTEKP</sequence>
<gene>
    <name evidence="4" type="ORF">CKF48_00030</name>
</gene>
<dbReference type="Gene3D" id="3.30.465.10">
    <property type="match status" value="1"/>
</dbReference>
<protein>
    <submittedName>
        <fullName evidence="4">FAD-binding oxidoreductase</fullName>
    </submittedName>
</protein>
<dbReference type="PROSITE" id="PS51387">
    <property type="entry name" value="FAD_PCMH"/>
    <property type="match status" value="1"/>
</dbReference>
<evidence type="ECO:0000313" key="5">
    <source>
        <dbReference type="Proteomes" id="UP000215137"/>
    </source>
</evidence>
<keyword evidence="2" id="KW-0560">Oxidoreductase</keyword>
<keyword evidence="5" id="KW-1185">Reference proteome</keyword>
<dbReference type="InterPro" id="IPR036318">
    <property type="entry name" value="FAD-bd_PCMH-like_sf"/>
</dbReference>
<dbReference type="SUPFAM" id="SSF56176">
    <property type="entry name" value="FAD-binding/transporter-associated domain-like"/>
    <property type="match status" value="1"/>
</dbReference>
<accession>A0A248TNY6</accession>
<dbReference type="KEGG" id="bko:CKF48_00030"/>
<dbReference type="Pfam" id="PF01565">
    <property type="entry name" value="FAD_binding_4"/>
    <property type="match status" value="1"/>
</dbReference>
<dbReference type="Pfam" id="PF04030">
    <property type="entry name" value="ALO"/>
    <property type="match status" value="1"/>
</dbReference>
<dbReference type="InterPro" id="IPR006094">
    <property type="entry name" value="Oxid_FAD_bind_N"/>
</dbReference>
<dbReference type="Gene3D" id="3.30.70.2520">
    <property type="match status" value="1"/>
</dbReference>
<dbReference type="GO" id="GO:0003885">
    <property type="term" value="F:D-arabinono-1,4-lactone oxidase activity"/>
    <property type="evidence" value="ECO:0007669"/>
    <property type="project" value="InterPro"/>
</dbReference>
<dbReference type="RefSeq" id="WP_095373471.1">
    <property type="nucleotide sequence ID" value="NZ_CP022983.1"/>
</dbReference>
<dbReference type="GO" id="GO:0071949">
    <property type="term" value="F:FAD binding"/>
    <property type="evidence" value="ECO:0007669"/>
    <property type="project" value="InterPro"/>
</dbReference>
<proteinExistence type="predicted"/>
<dbReference type="InterPro" id="IPR007173">
    <property type="entry name" value="ALO_C"/>
</dbReference>
<dbReference type="OrthoDB" id="9800184at2"/>
<dbReference type="PIRSF" id="PIRSF000136">
    <property type="entry name" value="LGO_GLO"/>
    <property type="match status" value="1"/>
</dbReference>